<keyword evidence="9" id="KW-1185">Reference proteome</keyword>
<keyword evidence="3" id="KW-0812">Transmembrane</keyword>
<dbReference type="Pfam" id="PF10265">
    <property type="entry name" value="Miga"/>
    <property type="match status" value="1"/>
</dbReference>
<dbReference type="GO" id="GO:0005741">
    <property type="term" value="C:mitochondrial outer membrane"/>
    <property type="evidence" value="ECO:0007669"/>
    <property type="project" value="UniProtKB-SubCell"/>
</dbReference>
<dbReference type="GO" id="GO:0008053">
    <property type="term" value="P:mitochondrial fusion"/>
    <property type="evidence" value="ECO:0007669"/>
    <property type="project" value="InterPro"/>
</dbReference>
<evidence type="ECO:0000256" key="6">
    <source>
        <dbReference type="ARBA" id="ARBA00023128"/>
    </source>
</evidence>
<comment type="subcellular location">
    <subcellularLocation>
        <location evidence="1">Mitochondrion outer membrane</location>
    </subcellularLocation>
</comment>
<proteinExistence type="inferred from homology"/>
<keyword evidence="4" id="KW-1000">Mitochondrion outer membrane</keyword>
<dbReference type="InParanoid" id="A9UPQ4"/>
<keyword evidence="7" id="KW-0472">Membrane</keyword>
<evidence type="ECO:0000256" key="2">
    <source>
        <dbReference type="ARBA" id="ARBA00008969"/>
    </source>
</evidence>
<evidence type="ECO:0000256" key="3">
    <source>
        <dbReference type="ARBA" id="ARBA00022692"/>
    </source>
</evidence>
<evidence type="ECO:0000256" key="5">
    <source>
        <dbReference type="ARBA" id="ARBA00022989"/>
    </source>
</evidence>
<evidence type="ECO:0000313" key="8">
    <source>
        <dbReference type="EMBL" id="EDQ92910.1"/>
    </source>
</evidence>
<dbReference type="eggNOG" id="KOG3831">
    <property type="taxonomic scope" value="Eukaryota"/>
</dbReference>
<organism evidence="8 9">
    <name type="scientific">Monosiga brevicollis</name>
    <name type="common">Choanoflagellate</name>
    <dbReference type="NCBI Taxonomy" id="81824"/>
    <lineage>
        <taxon>Eukaryota</taxon>
        <taxon>Choanoflagellata</taxon>
        <taxon>Craspedida</taxon>
        <taxon>Salpingoecidae</taxon>
        <taxon>Monosiga</taxon>
    </lineage>
</organism>
<accession>A9UPQ4</accession>
<dbReference type="GeneID" id="5888170"/>
<evidence type="ECO:0000256" key="7">
    <source>
        <dbReference type="ARBA" id="ARBA00023136"/>
    </source>
</evidence>
<name>A9UPQ4_MONBE</name>
<evidence type="ECO:0000313" key="9">
    <source>
        <dbReference type="Proteomes" id="UP000001357"/>
    </source>
</evidence>
<dbReference type="PANTHER" id="PTHR21508">
    <property type="entry name" value="MITOGUARDIN"/>
    <property type="match status" value="1"/>
</dbReference>
<dbReference type="RefSeq" id="XP_001742672.1">
    <property type="nucleotide sequence ID" value="XM_001742620.1"/>
</dbReference>
<comment type="similarity">
    <text evidence="2">Belongs to the mitoguardin family.</text>
</comment>
<dbReference type="STRING" id="81824.A9UPQ4"/>
<reference evidence="8 9" key="1">
    <citation type="journal article" date="2008" name="Nature">
        <title>The genome of the choanoflagellate Monosiga brevicollis and the origin of metazoans.</title>
        <authorList>
            <consortium name="JGI Sequencing"/>
            <person name="King N."/>
            <person name="Westbrook M.J."/>
            <person name="Young S.L."/>
            <person name="Kuo A."/>
            <person name="Abedin M."/>
            <person name="Chapman J."/>
            <person name="Fairclough S."/>
            <person name="Hellsten U."/>
            <person name="Isogai Y."/>
            <person name="Letunic I."/>
            <person name="Marr M."/>
            <person name="Pincus D."/>
            <person name="Putnam N."/>
            <person name="Rokas A."/>
            <person name="Wright K.J."/>
            <person name="Zuzow R."/>
            <person name="Dirks W."/>
            <person name="Good M."/>
            <person name="Goodstein D."/>
            <person name="Lemons D."/>
            <person name="Li W."/>
            <person name="Lyons J.B."/>
            <person name="Morris A."/>
            <person name="Nichols S."/>
            <person name="Richter D.J."/>
            <person name="Salamov A."/>
            <person name="Bork P."/>
            <person name="Lim W.A."/>
            <person name="Manning G."/>
            <person name="Miller W.T."/>
            <person name="McGinnis W."/>
            <person name="Shapiro H."/>
            <person name="Tjian R."/>
            <person name="Grigoriev I.V."/>
            <person name="Rokhsar D."/>
        </authorList>
    </citation>
    <scope>NUCLEOTIDE SEQUENCE [LARGE SCALE GENOMIC DNA]</scope>
    <source>
        <strain evidence="9">MX1 / ATCC 50154</strain>
    </source>
</reference>
<dbReference type="Proteomes" id="UP000001357">
    <property type="component" value="Unassembled WGS sequence"/>
</dbReference>
<dbReference type="AlphaFoldDB" id="A9UPQ4"/>
<feature type="non-terminal residue" evidence="8">
    <location>
        <position position="238"/>
    </location>
</feature>
<dbReference type="KEGG" id="mbr:MONBRDRAFT_35524"/>
<sequence length="238" mass="26707">MSVYELASTLVESNGVKYSNDRTRVTGCVSKKDFLARLHCIRLGSTCLMQEEAKRRWLAEVGRSMLSRVLAVANADVAAFDQAWNSTMHFVEHADADTVFDELLSRGCAEISLFDCIIDYVLLEAFEGLDELPSSVTSVMSNSWVPRAVKEKTLCTAIWSVLTARRSTCIPEGLMTRFYEIVQHVSPVLACGLLGCHQVTTLQPMLIKFKEMILTATREMFQFDPEECRTIVAVSHHM</sequence>
<dbReference type="EMBL" id="CH991543">
    <property type="protein sequence ID" value="EDQ92910.1"/>
    <property type="molecule type" value="Genomic_DNA"/>
</dbReference>
<dbReference type="InterPro" id="IPR019392">
    <property type="entry name" value="Miga"/>
</dbReference>
<protein>
    <submittedName>
        <fullName evidence="8">Uncharacterized protein</fullName>
    </submittedName>
</protein>
<keyword evidence="5" id="KW-1133">Transmembrane helix</keyword>
<keyword evidence="6" id="KW-0496">Mitochondrion</keyword>
<evidence type="ECO:0000256" key="4">
    <source>
        <dbReference type="ARBA" id="ARBA00022787"/>
    </source>
</evidence>
<dbReference type="PANTHER" id="PTHR21508:SF5">
    <property type="entry name" value="MITOGUARDIN"/>
    <property type="match status" value="1"/>
</dbReference>
<evidence type="ECO:0000256" key="1">
    <source>
        <dbReference type="ARBA" id="ARBA00004294"/>
    </source>
</evidence>
<gene>
    <name evidence="8" type="ORF">MONBRDRAFT_35524</name>
</gene>